<proteinExistence type="predicted"/>
<evidence type="ECO:0000313" key="2">
    <source>
        <dbReference type="EMBL" id="AHE55942.1"/>
    </source>
</evidence>
<keyword evidence="3" id="KW-1185">Reference proteome</keyword>
<dbReference type="Proteomes" id="UP000018851">
    <property type="component" value="Chromosome"/>
</dbReference>
<name>W0AHB4_9SPHN</name>
<dbReference type="AlphaFoldDB" id="W0AHB4"/>
<dbReference type="EMBL" id="CP006644">
    <property type="protein sequence ID" value="AHE55942.1"/>
    <property type="molecule type" value="Genomic_DNA"/>
</dbReference>
<dbReference type="HOGENOM" id="CLU_1980151_0_0_5"/>
<evidence type="ECO:0000256" key="1">
    <source>
        <dbReference type="SAM" id="SignalP"/>
    </source>
</evidence>
<feature type="chain" id="PRO_5004785403" evidence="1">
    <location>
        <begin position="21"/>
        <end position="126"/>
    </location>
</feature>
<organism evidence="2 3">
    <name type="scientific">Sphingomonas sanxanigenens DSM 19645 = NX02</name>
    <dbReference type="NCBI Taxonomy" id="1123269"/>
    <lineage>
        <taxon>Bacteria</taxon>
        <taxon>Pseudomonadati</taxon>
        <taxon>Pseudomonadota</taxon>
        <taxon>Alphaproteobacteria</taxon>
        <taxon>Sphingomonadales</taxon>
        <taxon>Sphingomonadaceae</taxon>
        <taxon>Sphingomonas</taxon>
    </lineage>
</organism>
<sequence length="126" mass="13548">MKLFTVVAVALALPGVPAAAQWEPPSEVLLIDARGAGAWVLTCALQNKKGETVTRALRGSGKRSQRLSMLEARGGQCSYQAASDQQLTLTMRRGLYSCPLPTETRKGCEQVIEAGGSGRFEIRWLG</sequence>
<dbReference type="KEGG" id="ssan:NX02_21555"/>
<dbReference type="RefSeq" id="WP_025294100.1">
    <property type="nucleotide sequence ID" value="NZ_CP006644.1"/>
</dbReference>
<feature type="signal peptide" evidence="1">
    <location>
        <begin position="1"/>
        <end position="20"/>
    </location>
</feature>
<gene>
    <name evidence="2" type="ORF">NX02_21555</name>
</gene>
<protein>
    <submittedName>
        <fullName evidence="2">Uncharacterized protein</fullName>
    </submittedName>
</protein>
<dbReference type="STRING" id="1123269.NX02_21555"/>
<keyword evidence="1" id="KW-0732">Signal</keyword>
<dbReference type="OrthoDB" id="7573991at2"/>
<accession>W0AHB4</accession>
<evidence type="ECO:0000313" key="3">
    <source>
        <dbReference type="Proteomes" id="UP000018851"/>
    </source>
</evidence>
<reference evidence="2 3" key="1">
    <citation type="submission" date="2013-07" db="EMBL/GenBank/DDBJ databases">
        <title>Completed genome of Sphingomonas sanxanigenens NX02.</title>
        <authorList>
            <person name="Ma T."/>
            <person name="Huang H."/>
            <person name="Wu M."/>
            <person name="Li X."/>
            <person name="Li G."/>
        </authorList>
    </citation>
    <scope>NUCLEOTIDE SEQUENCE [LARGE SCALE GENOMIC DNA]</scope>
    <source>
        <strain evidence="2 3">NX02</strain>
    </source>
</reference>